<organism evidence="2 3">
    <name type="scientific">Brachyspira suanatina</name>
    <dbReference type="NCBI Taxonomy" id="381802"/>
    <lineage>
        <taxon>Bacteria</taxon>
        <taxon>Pseudomonadati</taxon>
        <taxon>Spirochaetota</taxon>
        <taxon>Spirochaetia</taxon>
        <taxon>Brachyspirales</taxon>
        <taxon>Brachyspiraceae</taxon>
        <taxon>Brachyspira</taxon>
    </lineage>
</organism>
<evidence type="ECO:0000256" key="1">
    <source>
        <dbReference type="SAM" id="Phobius"/>
    </source>
</evidence>
<keyword evidence="3" id="KW-1185">Reference proteome</keyword>
<dbReference type="AlphaFoldDB" id="A0A0G4K851"/>
<feature type="transmembrane region" description="Helical" evidence="1">
    <location>
        <begin position="57"/>
        <end position="83"/>
    </location>
</feature>
<dbReference type="EMBL" id="CVLB01000001">
    <property type="protein sequence ID" value="CRF33904.1"/>
    <property type="molecule type" value="Genomic_DNA"/>
</dbReference>
<evidence type="ECO:0008006" key="4">
    <source>
        <dbReference type="Google" id="ProtNLM"/>
    </source>
</evidence>
<feature type="transmembrane region" description="Helical" evidence="1">
    <location>
        <begin position="104"/>
        <end position="129"/>
    </location>
</feature>
<evidence type="ECO:0000313" key="2">
    <source>
        <dbReference type="EMBL" id="CRF33904.1"/>
    </source>
</evidence>
<keyword evidence="1" id="KW-1133">Transmembrane helix</keyword>
<dbReference type="OrthoDB" id="308898at2"/>
<proteinExistence type="predicted"/>
<dbReference type="RefSeq" id="WP_048594933.1">
    <property type="nucleotide sequence ID" value="NZ_CVLB01000001.1"/>
</dbReference>
<evidence type="ECO:0000313" key="3">
    <source>
        <dbReference type="Proteomes" id="UP000043763"/>
    </source>
</evidence>
<sequence length="187" mass="21172">MYNSTIGYASKLIKGSIVFSIIIFISLSQLMAVTSIFSLVWKYEILLNENIPFFREFSIYALFIGIFIIGVLYSAISSSYIFSKNSRMFSTLRIFGATKLAIRKLAILISLLYPLVSFLICIIEMFILYLRYSSYILTLIEFSDVINGAYVVLLVNAVLIVGFMIGAFISNSILLHKDPYDDLRGTL</sequence>
<feature type="transmembrane region" description="Helical" evidence="1">
    <location>
        <begin position="12"/>
        <end position="37"/>
    </location>
</feature>
<keyword evidence="1" id="KW-0472">Membrane</keyword>
<accession>A0A0G4K851</accession>
<protein>
    <recommendedName>
        <fullName evidence="4">ABC3 transporter permease protein domain-containing protein</fullName>
    </recommendedName>
</protein>
<name>A0A0G4K851_9SPIR</name>
<reference evidence="3" key="1">
    <citation type="submission" date="2015-04" db="EMBL/GenBank/DDBJ databases">
        <authorList>
            <person name="Mushtaq Mamoona"/>
        </authorList>
    </citation>
    <scope>NUCLEOTIDE SEQUENCE [LARGE SCALE GENOMIC DNA]</scope>
    <source>
        <strain evidence="3">AN4859/03</strain>
    </source>
</reference>
<gene>
    <name evidence="2" type="ORF">BRSU_1750</name>
</gene>
<dbReference type="Proteomes" id="UP000043763">
    <property type="component" value="Unassembled WGS sequence"/>
</dbReference>
<feature type="transmembrane region" description="Helical" evidence="1">
    <location>
        <begin position="149"/>
        <end position="169"/>
    </location>
</feature>
<keyword evidence="1" id="KW-0812">Transmembrane</keyword>